<evidence type="ECO:0000256" key="3">
    <source>
        <dbReference type="ARBA" id="ARBA00022630"/>
    </source>
</evidence>
<evidence type="ECO:0000256" key="8">
    <source>
        <dbReference type="ARBA" id="ARBA00049547"/>
    </source>
</evidence>
<evidence type="ECO:0000256" key="1">
    <source>
        <dbReference type="ARBA" id="ARBA00001974"/>
    </source>
</evidence>
<dbReference type="EC" id="1.4.3.3" evidence="6"/>
<dbReference type="Pfam" id="PF01266">
    <property type="entry name" value="DAO"/>
    <property type="match status" value="1"/>
</dbReference>
<dbReference type="Gene3D" id="3.40.50.720">
    <property type="entry name" value="NAD(P)-binding Rossmann-like Domain"/>
    <property type="match status" value="1"/>
</dbReference>
<name>A0ABQ4CMC4_9ACTN</name>
<accession>A0ABQ4CMC4</accession>
<dbReference type="PIRSF" id="PIRSF000189">
    <property type="entry name" value="D-aa_oxidase"/>
    <property type="match status" value="1"/>
</dbReference>
<evidence type="ECO:0000259" key="9">
    <source>
        <dbReference type="Pfam" id="PF00890"/>
    </source>
</evidence>
<dbReference type="RefSeq" id="WP_203711931.1">
    <property type="nucleotide sequence ID" value="NZ_BONE01000011.1"/>
</dbReference>
<keyword evidence="3" id="KW-0285">Flavoprotein</keyword>
<dbReference type="EMBL" id="BONE01000011">
    <property type="protein sequence ID" value="GIF72439.1"/>
    <property type="molecule type" value="Genomic_DNA"/>
</dbReference>
<dbReference type="InterPro" id="IPR006076">
    <property type="entry name" value="FAD-dep_OxRdtase"/>
</dbReference>
<keyword evidence="4" id="KW-0274">FAD</keyword>
<dbReference type="InterPro" id="IPR023209">
    <property type="entry name" value="DAO"/>
</dbReference>
<gene>
    <name evidence="11" type="ORF">Asi02nite_19570</name>
</gene>
<dbReference type="PANTHER" id="PTHR11530">
    <property type="entry name" value="D-AMINO ACID OXIDASE"/>
    <property type="match status" value="1"/>
</dbReference>
<dbReference type="InterPro" id="IPR006181">
    <property type="entry name" value="D-amino_acid_oxidase_CS"/>
</dbReference>
<dbReference type="Proteomes" id="UP000604117">
    <property type="component" value="Unassembled WGS sequence"/>
</dbReference>
<evidence type="ECO:0000256" key="7">
    <source>
        <dbReference type="ARBA" id="ARBA00039751"/>
    </source>
</evidence>
<protein>
    <recommendedName>
        <fullName evidence="7">D-amino-acid oxidase</fullName>
        <ecNumber evidence="6">1.4.3.3</ecNumber>
    </recommendedName>
</protein>
<dbReference type="PANTHER" id="PTHR11530:SF11">
    <property type="entry name" value="D-ASPARTATE OXIDASE"/>
    <property type="match status" value="1"/>
</dbReference>
<feature type="domain" description="FAD-dependent oxidoreductase 2 FAD-binding" evidence="9">
    <location>
        <begin position="3"/>
        <end position="43"/>
    </location>
</feature>
<proteinExistence type="inferred from homology"/>
<sequence>MADVIVLGAGIIGLTSALELQVRGAEVTIVTADDPADTVSAVAAAVWYPTRIDADPRVLAWGTRTFEIFKGQTIDRTPGVTMRPTRMKIRHDEDTPWWAAAVPDFAAHPGEWHFTAPAVEMVPYLAHLRARFEAGGGTLDRRRVARFDDLDGAALVVNATGLGAARLTGDQRLYPIRGQAVVVANPGLTTSIRDEHHPLGPVYIHPRSRDVVLGGTFEVGDPDLTIRPETARAIIERTTEVEPRLAGARVEKHLVGLRPARHGGPRVEREGRIIHAYGHSGAGMTLCWGTAEEVARFVEGQGLSRSG</sequence>
<dbReference type="InterPro" id="IPR003953">
    <property type="entry name" value="FAD-dep_OxRdtase_2_FAD-bd"/>
</dbReference>
<comment type="similarity">
    <text evidence="2">Belongs to the DAMOX/DASOX family.</text>
</comment>
<keyword evidence="5" id="KW-0560">Oxidoreductase</keyword>
<comment type="cofactor">
    <cofactor evidence="1">
        <name>FAD</name>
        <dbReference type="ChEBI" id="CHEBI:57692"/>
    </cofactor>
</comment>
<dbReference type="Pfam" id="PF00890">
    <property type="entry name" value="FAD_binding_2"/>
    <property type="match status" value="1"/>
</dbReference>
<dbReference type="PROSITE" id="PS00677">
    <property type="entry name" value="DAO"/>
    <property type="match status" value="1"/>
</dbReference>
<keyword evidence="12" id="KW-1185">Reference proteome</keyword>
<evidence type="ECO:0000313" key="11">
    <source>
        <dbReference type="EMBL" id="GIF72439.1"/>
    </source>
</evidence>
<comment type="caution">
    <text evidence="11">The sequence shown here is derived from an EMBL/GenBank/DDBJ whole genome shotgun (WGS) entry which is preliminary data.</text>
</comment>
<organism evidence="11 12">
    <name type="scientific">Asanoa siamensis</name>
    <dbReference type="NCBI Taxonomy" id="926357"/>
    <lineage>
        <taxon>Bacteria</taxon>
        <taxon>Bacillati</taxon>
        <taxon>Actinomycetota</taxon>
        <taxon>Actinomycetes</taxon>
        <taxon>Micromonosporales</taxon>
        <taxon>Micromonosporaceae</taxon>
        <taxon>Asanoa</taxon>
    </lineage>
</organism>
<comment type="catalytic activity">
    <reaction evidence="8">
        <text>a D-alpha-amino acid + O2 + H2O = a 2-oxocarboxylate + H2O2 + NH4(+)</text>
        <dbReference type="Rhea" id="RHEA:21816"/>
        <dbReference type="ChEBI" id="CHEBI:15377"/>
        <dbReference type="ChEBI" id="CHEBI:15379"/>
        <dbReference type="ChEBI" id="CHEBI:16240"/>
        <dbReference type="ChEBI" id="CHEBI:28938"/>
        <dbReference type="ChEBI" id="CHEBI:35179"/>
        <dbReference type="ChEBI" id="CHEBI:59871"/>
        <dbReference type="EC" id="1.4.3.3"/>
    </reaction>
    <physiologicalReaction direction="left-to-right" evidence="8">
        <dbReference type="Rhea" id="RHEA:21817"/>
    </physiologicalReaction>
</comment>
<dbReference type="SUPFAM" id="SSF54373">
    <property type="entry name" value="FAD-linked reductases, C-terminal domain"/>
    <property type="match status" value="1"/>
</dbReference>
<dbReference type="SUPFAM" id="SSF51971">
    <property type="entry name" value="Nucleotide-binding domain"/>
    <property type="match status" value="1"/>
</dbReference>
<reference evidence="11 12" key="1">
    <citation type="submission" date="2021-01" db="EMBL/GenBank/DDBJ databases">
        <title>Whole genome shotgun sequence of Asanoa siamensis NBRC 107932.</title>
        <authorList>
            <person name="Komaki H."/>
            <person name="Tamura T."/>
        </authorList>
    </citation>
    <scope>NUCLEOTIDE SEQUENCE [LARGE SCALE GENOMIC DNA]</scope>
    <source>
        <strain evidence="11 12">NBRC 107932</strain>
    </source>
</reference>
<evidence type="ECO:0000256" key="4">
    <source>
        <dbReference type="ARBA" id="ARBA00022827"/>
    </source>
</evidence>
<evidence type="ECO:0000313" key="12">
    <source>
        <dbReference type="Proteomes" id="UP000604117"/>
    </source>
</evidence>
<evidence type="ECO:0000259" key="10">
    <source>
        <dbReference type="Pfam" id="PF01266"/>
    </source>
</evidence>
<evidence type="ECO:0000256" key="2">
    <source>
        <dbReference type="ARBA" id="ARBA00006730"/>
    </source>
</evidence>
<feature type="domain" description="FAD dependent oxidoreductase" evidence="10">
    <location>
        <begin position="128"/>
        <end position="296"/>
    </location>
</feature>
<dbReference type="Gene3D" id="3.30.9.10">
    <property type="entry name" value="D-Amino Acid Oxidase, subunit A, domain 2"/>
    <property type="match status" value="1"/>
</dbReference>
<evidence type="ECO:0000256" key="6">
    <source>
        <dbReference type="ARBA" id="ARBA00039101"/>
    </source>
</evidence>
<evidence type="ECO:0000256" key="5">
    <source>
        <dbReference type="ARBA" id="ARBA00023002"/>
    </source>
</evidence>